<feature type="compositionally biased region" description="Basic residues" evidence="1">
    <location>
        <begin position="151"/>
        <end position="163"/>
    </location>
</feature>
<keyword evidence="2" id="KW-1133">Transmembrane helix</keyword>
<evidence type="ECO:0000256" key="3">
    <source>
        <dbReference type="SAM" id="SignalP"/>
    </source>
</evidence>
<protein>
    <recommendedName>
        <fullName evidence="4">DUF7728 domain-containing protein</fullName>
    </recommendedName>
</protein>
<keyword evidence="2" id="KW-0812">Transmembrane</keyword>
<evidence type="ECO:0000256" key="2">
    <source>
        <dbReference type="SAM" id="Phobius"/>
    </source>
</evidence>
<feature type="signal peptide" evidence="3">
    <location>
        <begin position="1"/>
        <end position="18"/>
    </location>
</feature>
<accession>A0ABR3Z262</accession>
<dbReference type="Pfam" id="PF24854">
    <property type="entry name" value="DUF7728"/>
    <property type="match status" value="2"/>
</dbReference>
<reference evidence="5 6" key="1">
    <citation type="journal article" date="2024" name="IMA Fungus">
        <title>IMA Genome - F19 : A genome assembly and annotation guide to empower mycologists, including annotated draft genome sequences of Ceratocystis pirilliformis, Diaporthe australafricana, Fusarium ophioides, Paecilomyces lecythidis, and Sporothrix stenoceras.</title>
        <authorList>
            <person name="Aylward J."/>
            <person name="Wilson A.M."/>
            <person name="Visagie C.M."/>
            <person name="Spraker J."/>
            <person name="Barnes I."/>
            <person name="Buitendag C."/>
            <person name="Ceriani C."/>
            <person name="Del Mar Angel L."/>
            <person name="du Plessis D."/>
            <person name="Fuchs T."/>
            <person name="Gasser K."/>
            <person name="Kramer D."/>
            <person name="Li W."/>
            <person name="Munsamy K."/>
            <person name="Piso A."/>
            <person name="Price J.L."/>
            <person name="Sonnekus B."/>
            <person name="Thomas C."/>
            <person name="van der Nest A."/>
            <person name="van Dijk A."/>
            <person name="van Heerden A."/>
            <person name="van Vuuren N."/>
            <person name="Yilmaz N."/>
            <person name="Duong T.A."/>
            <person name="van der Merwe N.A."/>
            <person name="Wingfield M.J."/>
            <person name="Wingfield B.D."/>
        </authorList>
    </citation>
    <scope>NUCLEOTIDE SEQUENCE [LARGE SCALE GENOMIC DNA]</scope>
    <source>
        <strain evidence="5 6">CMW 5346</strain>
    </source>
</reference>
<feature type="domain" description="DUF7728" evidence="4">
    <location>
        <begin position="69"/>
        <end position="154"/>
    </location>
</feature>
<feature type="compositionally biased region" description="Basic and acidic residues" evidence="1">
    <location>
        <begin position="164"/>
        <end position="196"/>
    </location>
</feature>
<feature type="domain" description="DUF7728" evidence="4">
    <location>
        <begin position="254"/>
        <end position="323"/>
    </location>
</feature>
<evidence type="ECO:0000259" key="4">
    <source>
        <dbReference type="Pfam" id="PF24854"/>
    </source>
</evidence>
<dbReference type="PANTHER" id="PTHR40622">
    <property type="match status" value="1"/>
</dbReference>
<feature type="region of interest" description="Disordered" evidence="1">
    <location>
        <begin position="149"/>
        <end position="228"/>
    </location>
</feature>
<dbReference type="PANTHER" id="PTHR40622:SF1">
    <property type="match status" value="1"/>
</dbReference>
<feature type="region of interest" description="Disordered" evidence="1">
    <location>
        <begin position="386"/>
        <end position="437"/>
    </location>
</feature>
<dbReference type="Proteomes" id="UP001583186">
    <property type="component" value="Unassembled WGS sequence"/>
</dbReference>
<comment type="caution">
    <text evidence="5">The sequence shown here is derived from an EMBL/GenBank/DDBJ whole genome shotgun (WGS) entry which is preliminary data.</text>
</comment>
<organism evidence="5 6">
    <name type="scientific">Sporothrix stenoceras</name>
    <dbReference type="NCBI Taxonomy" id="5173"/>
    <lineage>
        <taxon>Eukaryota</taxon>
        <taxon>Fungi</taxon>
        <taxon>Dikarya</taxon>
        <taxon>Ascomycota</taxon>
        <taxon>Pezizomycotina</taxon>
        <taxon>Sordariomycetes</taxon>
        <taxon>Sordariomycetidae</taxon>
        <taxon>Ophiostomatales</taxon>
        <taxon>Ophiostomataceae</taxon>
        <taxon>Sporothrix</taxon>
    </lineage>
</organism>
<feature type="compositionally biased region" description="Basic and acidic residues" evidence="1">
    <location>
        <begin position="408"/>
        <end position="427"/>
    </location>
</feature>
<feature type="compositionally biased region" description="Basic and acidic residues" evidence="1">
    <location>
        <begin position="214"/>
        <end position="228"/>
    </location>
</feature>
<feature type="region of interest" description="Disordered" evidence="1">
    <location>
        <begin position="520"/>
        <end position="550"/>
    </location>
</feature>
<sequence length="550" mass="61846">MLPKALLAAALASSTASGFLLPPPTDVEMERHHHHKGGKYHNGNNDVEGFEVETTDVKMVSPFYHEFTKVKVPCPGCSMQIRKHGHGEKKEDSEEDGKIITLTDVANHINLFFKIDHQDDGDHLLVNHFELYPNVDINGEGLLATQAPDHFHHKGKGKHHKGKHHDDEKEENEHDEKHDDEEKHEHDDDSHDDELKKRHRRHRKHHDDDEEEKGVEGKHWKPKKDFKDVKFHHVESDNDNKDKEFHHGKHHKHGKHLVKVPLGYAMQTMAVGQDESNGMEVVALSLEIIEVNGVFVQGIPAVTIRLIRRPEGGLMIARVDVANNEAEKTEEKAVEALPGKDRMDALKEELDACTNILCRWKAIISSGIKAHRGGCAGKAIAKAFGGDADNKEDGEEKPHRHHHHKGHHHEDDSEKSDEDKENKEEKPHRHPHHKLREHSWKQLAAKVATQILLPVLMGIVLGIFTTVVGVAVGSLLVSAWRLLFRRKTAAARAAQAILITDDKPTPVAAVVVVDRHANEEAVDEEKAGLMSTESTEELPPYQDNDKKGSV</sequence>
<name>A0ABR3Z262_9PEZI</name>
<feature type="chain" id="PRO_5047090372" description="DUF7728 domain-containing protein" evidence="3">
    <location>
        <begin position="19"/>
        <end position="550"/>
    </location>
</feature>
<gene>
    <name evidence="5" type="ORF">Sste5346_005861</name>
</gene>
<keyword evidence="6" id="KW-1185">Reference proteome</keyword>
<keyword evidence="2" id="KW-0472">Membrane</keyword>
<keyword evidence="3" id="KW-0732">Signal</keyword>
<dbReference type="EMBL" id="JAWCUI010000033">
    <property type="protein sequence ID" value="KAL1894362.1"/>
    <property type="molecule type" value="Genomic_DNA"/>
</dbReference>
<feature type="transmembrane region" description="Helical" evidence="2">
    <location>
        <begin position="451"/>
        <end position="477"/>
    </location>
</feature>
<evidence type="ECO:0000313" key="5">
    <source>
        <dbReference type="EMBL" id="KAL1894362.1"/>
    </source>
</evidence>
<feature type="compositionally biased region" description="Basic and acidic residues" evidence="1">
    <location>
        <begin position="388"/>
        <end position="398"/>
    </location>
</feature>
<proteinExistence type="predicted"/>
<evidence type="ECO:0000256" key="1">
    <source>
        <dbReference type="SAM" id="MobiDB-lite"/>
    </source>
</evidence>
<dbReference type="InterPro" id="IPR056145">
    <property type="entry name" value="DUF7728"/>
</dbReference>
<evidence type="ECO:0000313" key="6">
    <source>
        <dbReference type="Proteomes" id="UP001583186"/>
    </source>
</evidence>